<protein>
    <submittedName>
        <fullName evidence="1">Uncharacterized protein</fullName>
    </submittedName>
</protein>
<dbReference type="Proteomes" id="UP000316213">
    <property type="component" value="Unassembled WGS sequence"/>
</dbReference>
<proteinExistence type="predicted"/>
<gene>
    <name evidence="1" type="ORF">Pla100_60570</name>
</gene>
<dbReference type="EMBL" id="SJPM01000033">
    <property type="protein sequence ID" value="TWT86432.1"/>
    <property type="molecule type" value="Genomic_DNA"/>
</dbReference>
<reference evidence="1 2" key="1">
    <citation type="submission" date="2019-02" db="EMBL/GenBank/DDBJ databases">
        <title>Deep-cultivation of Planctomycetes and their phenomic and genomic characterization uncovers novel biology.</title>
        <authorList>
            <person name="Wiegand S."/>
            <person name="Jogler M."/>
            <person name="Boedeker C."/>
            <person name="Pinto D."/>
            <person name="Vollmers J."/>
            <person name="Rivas-Marin E."/>
            <person name="Kohn T."/>
            <person name="Peeters S.H."/>
            <person name="Heuer A."/>
            <person name="Rast P."/>
            <person name="Oberbeckmann S."/>
            <person name="Bunk B."/>
            <person name="Jeske O."/>
            <person name="Meyerdierks A."/>
            <person name="Storesund J.E."/>
            <person name="Kallscheuer N."/>
            <person name="Luecker S."/>
            <person name="Lage O.M."/>
            <person name="Pohl T."/>
            <person name="Merkel B.J."/>
            <person name="Hornburger P."/>
            <person name="Mueller R.-W."/>
            <person name="Bruemmer F."/>
            <person name="Labrenz M."/>
            <person name="Spormann A.M."/>
            <person name="Op Den Camp H."/>
            <person name="Overmann J."/>
            <person name="Amann R."/>
            <person name="Jetten M.S.M."/>
            <person name="Mascher T."/>
            <person name="Medema M.H."/>
            <person name="Devos D.P."/>
            <person name="Kaster A.-K."/>
            <person name="Ovreas L."/>
            <person name="Rohde M."/>
            <person name="Galperin M.Y."/>
            <person name="Jogler C."/>
        </authorList>
    </citation>
    <scope>NUCLEOTIDE SEQUENCE [LARGE SCALE GENOMIC DNA]</scope>
    <source>
        <strain evidence="1 2">Pla100</strain>
    </source>
</reference>
<sequence length="95" mass="10492">MINRNFVGTAGDVPNANVVQRAVERLADRIATIDRILLLTDHQRPACFQWVTNTEAGGLVDQFAINVDEHVTIRCIPTDGQLVPLSITQRVIVEA</sequence>
<evidence type="ECO:0000313" key="2">
    <source>
        <dbReference type="Proteomes" id="UP000316213"/>
    </source>
</evidence>
<comment type="caution">
    <text evidence="1">The sequence shown here is derived from an EMBL/GenBank/DDBJ whole genome shotgun (WGS) entry which is preliminary data.</text>
</comment>
<dbReference type="AlphaFoldDB" id="A0A5C5ZGH1"/>
<keyword evidence="2" id="KW-1185">Reference proteome</keyword>
<accession>A0A5C5ZGH1</accession>
<organism evidence="1 2">
    <name type="scientific">Neorhodopirellula pilleata</name>
    <dbReference type="NCBI Taxonomy" id="2714738"/>
    <lineage>
        <taxon>Bacteria</taxon>
        <taxon>Pseudomonadati</taxon>
        <taxon>Planctomycetota</taxon>
        <taxon>Planctomycetia</taxon>
        <taxon>Pirellulales</taxon>
        <taxon>Pirellulaceae</taxon>
        <taxon>Neorhodopirellula</taxon>
    </lineage>
</organism>
<name>A0A5C5ZGH1_9BACT</name>
<evidence type="ECO:0000313" key="1">
    <source>
        <dbReference type="EMBL" id="TWT86432.1"/>
    </source>
</evidence>